<dbReference type="PANTHER" id="PTHR45947">
    <property type="entry name" value="SULFOQUINOVOSYL TRANSFERASE SQD2"/>
    <property type="match status" value="1"/>
</dbReference>
<dbReference type="InterPro" id="IPR001296">
    <property type="entry name" value="Glyco_trans_1"/>
</dbReference>
<dbReference type="EMBL" id="JAJIRN010000008">
    <property type="protein sequence ID" value="MCV2370156.1"/>
    <property type="molecule type" value="Genomic_DNA"/>
</dbReference>
<accession>A0ABT2YJL5</accession>
<proteinExistence type="predicted"/>
<evidence type="ECO:0000313" key="2">
    <source>
        <dbReference type="EMBL" id="MCV2370156.1"/>
    </source>
</evidence>
<comment type="caution">
    <text evidence="2">The sequence shown here is derived from an EMBL/GenBank/DDBJ whole genome shotgun (WGS) entry which is preliminary data.</text>
</comment>
<dbReference type="InterPro" id="IPR050194">
    <property type="entry name" value="Glycosyltransferase_grp1"/>
</dbReference>
<dbReference type="Gene3D" id="3.40.50.2000">
    <property type="entry name" value="Glycogen Phosphorylase B"/>
    <property type="match status" value="2"/>
</dbReference>
<organism evidence="2 3">
    <name type="scientific">Roseateles oligotrophus</name>
    <dbReference type="NCBI Taxonomy" id="1769250"/>
    <lineage>
        <taxon>Bacteria</taxon>
        <taxon>Pseudomonadati</taxon>
        <taxon>Pseudomonadota</taxon>
        <taxon>Betaproteobacteria</taxon>
        <taxon>Burkholderiales</taxon>
        <taxon>Sphaerotilaceae</taxon>
        <taxon>Roseateles</taxon>
    </lineage>
</organism>
<reference evidence="2 3" key="1">
    <citation type="submission" date="2021-11" db="EMBL/GenBank/DDBJ databases">
        <authorList>
            <person name="Liang Q."/>
            <person name="Mou H."/>
            <person name="Liu Z."/>
        </authorList>
    </citation>
    <scope>NUCLEOTIDE SEQUENCE [LARGE SCALE GENOMIC DNA]</scope>
    <source>
        <strain evidence="2 3">CHU3</strain>
    </source>
</reference>
<evidence type="ECO:0000259" key="1">
    <source>
        <dbReference type="Pfam" id="PF00534"/>
    </source>
</evidence>
<evidence type="ECO:0000313" key="3">
    <source>
        <dbReference type="Proteomes" id="UP001209701"/>
    </source>
</evidence>
<name>A0ABT2YJL5_9BURK</name>
<protein>
    <submittedName>
        <fullName evidence="2">Glycosyltransferase</fullName>
    </submittedName>
</protein>
<dbReference type="SUPFAM" id="SSF53756">
    <property type="entry name" value="UDP-Glycosyltransferase/glycogen phosphorylase"/>
    <property type="match status" value="1"/>
</dbReference>
<dbReference type="PANTHER" id="PTHR45947:SF3">
    <property type="entry name" value="SULFOQUINOVOSYL TRANSFERASE SQD2"/>
    <property type="match status" value="1"/>
</dbReference>
<keyword evidence="3" id="KW-1185">Reference proteome</keyword>
<dbReference type="Proteomes" id="UP001209701">
    <property type="component" value="Unassembled WGS sequence"/>
</dbReference>
<sequence>MRILLSAFAFSPGLGSEAGGAWRWALELSKTHDVVVVTDVSRRARVEPALAELNNPRLKVYYYRPSWVSRVPLNSKTAQLLFGQWQFGLLGFVRKLHRRQPFDLLHHLSYGVFRQASWLGFIEGPKFVFGPVGGGEDAPWRLKKSFPWGEKVREAARATVNWLAVRNPLWHWAISKADLVIARTPETKARLPVAVQQRTFIAQETGAPHLAIQRAAPWEHGQPLELLFAGRLLGLKGVHFAVRAVALLRRKGLAARLTVIGSGPMLPHLQALALDLDVSDQICFVSHLPQSELFDRYAKAHIFVFPSLRDAGGNVVQEALAAGLPVVCLNMGGPPSFVNASCGVLVEARAGNEDQLVENFAKGIESVASSNEHWQMLHQGALARAAELTWELQIGRIQARIKELFNE</sequence>
<gene>
    <name evidence="2" type="ORF">LNV07_18915</name>
</gene>
<dbReference type="RefSeq" id="WP_263572734.1">
    <property type="nucleotide sequence ID" value="NZ_JAJIRN010000008.1"/>
</dbReference>
<feature type="domain" description="Glycosyl transferase family 1" evidence="1">
    <location>
        <begin position="221"/>
        <end position="365"/>
    </location>
</feature>
<dbReference type="Pfam" id="PF00534">
    <property type="entry name" value="Glycos_transf_1"/>
    <property type="match status" value="1"/>
</dbReference>